<accession>E3MRK5</accession>
<organism evidence="2">
    <name type="scientific">Caenorhabditis remanei</name>
    <name type="common">Caenorhabditis vulgaris</name>
    <dbReference type="NCBI Taxonomy" id="31234"/>
    <lineage>
        <taxon>Eukaryota</taxon>
        <taxon>Metazoa</taxon>
        <taxon>Ecdysozoa</taxon>
        <taxon>Nematoda</taxon>
        <taxon>Chromadorea</taxon>
        <taxon>Rhabditida</taxon>
        <taxon>Rhabditina</taxon>
        <taxon>Rhabditomorpha</taxon>
        <taxon>Rhabditoidea</taxon>
        <taxon>Rhabditidae</taxon>
        <taxon>Peloderinae</taxon>
        <taxon>Caenorhabditis</taxon>
    </lineage>
</organism>
<sequence>MDKNSVVHVFLKRFIESLPNPRTIKAKGERSDNATQRHEPVVKTFVRHPMGVEFKGTYRTMKAVLGAKKDKTIGMKKRGISGGTIN</sequence>
<dbReference type="InParanoid" id="E3MRK5"/>
<keyword evidence="2" id="KW-1185">Reference proteome</keyword>
<proteinExistence type="predicted"/>
<evidence type="ECO:0000313" key="1">
    <source>
        <dbReference type="EMBL" id="EFP07915.1"/>
    </source>
</evidence>
<dbReference type="AlphaFoldDB" id="E3MRK5"/>
<reference evidence="1" key="1">
    <citation type="submission" date="2007-07" db="EMBL/GenBank/DDBJ databases">
        <title>PCAP assembly of the Caenorhabditis remanei genome.</title>
        <authorList>
            <consortium name="The Caenorhabditis remanei Sequencing Consortium"/>
            <person name="Wilson R.K."/>
        </authorList>
    </citation>
    <scope>NUCLEOTIDE SEQUENCE [LARGE SCALE GENOMIC DNA]</scope>
    <source>
        <strain evidence="1">PB4641</strain>
    </source>
</reference>
<dbReference type="EMBL" id="DS268469">
    <property type="protein sequence ID" value="EFP07915.1"/>
    <property type="molecule type" value="Genomic_DNA"/>
</dbReference>
<dbReference type="HOGENOM" id="CLU_2500055_0_0_1"/>
<dbReference type="Proteomes" id="UP000008281">
    <property type="component" value="Unassembled WGS sequence"/>
</dbReference>
<gene>
    <name evidence="1" type="ORF">CRE_14159</name>
</gene>
<evidence type="ECO:0000313" key="2">
    <source>
        <dbReference type="Proteomes" id="UP000008281"/>
    </source>
</evidence>
<protein>
    <submittedName>
        <fullName evidence="1">Uncharacterized protein</fullName>
    </submittedName>
</protein>
<name>E3MRK5_CAERE</name>